<reference evidence="1" key="1">
    <citation type="submission" date="2019-08" db="EMBL/GenBank/DDBJ databases">
        <authorList>
            <person name="Kucharzyk K."/>
            <person name="Murdoch R.W."/>
            <person name="Higgins S."/>
            <person name="Loffler F."/>
        </authorList>
    </citation>
    <scope>NUCLEOTIDE SEQUENCE</scope>
</reference>
<dbReference type="EMBL" id="VSSQ01054202">
    <property type="protein sequence ID" value="MPN08180.1"/>
    <property type="molecule type" value="Genomic_DNA"/>
</dbReference>
<evidence type="ECO:0000313" key="1">
    <source>
        <dbReference type="EMBL" id="MPN08180.1"/>
    </source>
</evidence>
<organism evidence="1">
    <name type="scientific">bioreactor metagenome</name>
    <dbReference type="NCBI Taxonomy" id="1076179"/>
    <lineage>
        <taxon>unclassified sequences</taxon>
        <taxon>metagenomes</taxon>
        <taxon>ecological metagenomes</taxon>
    </lineage>
</organism>
<proteinExistence type="predicted"/>
<sequence length="133" mass="15572">MTMLNSRVIRVFKEKYPLDEIPELTEAVQGEIDFYAHTFIKLGIKMGLWKKVGNAPVFGEVNVIFRRSKDYTEGNKVKVSERWEVWHINKDFRYVGKLEGENRKAEIGLVKAPIGIIERMKTGKYHGYYPDFE</sequence>
<comment type="caution">
    <text evidence="1">The sequence shown here is derived from an EMBL/GenBank/DDBJ whole genome shotgun (WGS) entry which is preliminary data.</text>
</comment>
<dbReference type="AlphaFoldDB" id="A0A645F2Y9"/>
<accession>A0A645F2Y9</accession>
<name>A0A645F2Y9_9ZZZZ</name>
<protein>
    <submittedName>
        <fullName evidence="1">Uncharacterized protein</fullName>
    </submittedName>
</protein>
<gene>
    <name evidence="1" type="ORF">SDC9_155461</name>
</gene>